<feature type="transmembrane region" description="Helical" evidence="1">
    <location>
        <begin position="17"/>
        <end position="41"/>
    </location>
</feature>
<evidence type="ECO:0000256" key="1">
    <source>
        <dbReference type="SAM" id="Phobius"/>
    </source>
</evidence>
<name>A0A2P2N9X4_RHIMU</name>
<sequence length="64" mass="7242">MRVSLSLQMSLKSTMPFYFIVFSHSSTLYLFGCLSFSWLGLEREGHFFIFSAPRDGGESLLIGV</sequence>
<proteinExistence type="predicted"/>
<dbReference type="EMBL" id="GGEC01058804">
    <property type="protein sequence ID" value="MBX39288.1"/>
    <property type="molecule type" value="Transcribed_RNA"/>
</dbReference>
<dbReference type="AlphaFoldDB" id="A0A2P2N9X4"/>
<keyword evidence="1" id="KW-0472">Membrane</keyword>
<protein>
    <submittedName>
        <fullName evidence="2">Uncharacterized protein</fullName>
    </submittedName>
</protein>
<accession>A0A2P2N9X4</accession>
<keyword evidence="1" id="KW-0812">Transmembrane</keyword>
<organism evidence="2">
    <name type="scientific">Rhizophora mucronata</name>
    <name type="common">Asiatic mangrove</name>
    <dbReference type="NCBI Taxonomy" id="61149"/>
    <lineage>
        <taxon>Eukaryota</taxon>
        <taxon>Viridiplantae</taxon>
        <taxon>Streptophyta</taxon>
        <taxon>Embryophyta</taxon>
        <taxon>Tracheophyta</taxon>
        <taxon>Spermatophyta</taxon>
        <taxon>Magnoliopsida</taxon>
        <taxon>eudicotyledons</taxon>
        <taxon>Gunneridae</taxon>
        <taxon>Pentapetalae</taxon>
        <taxon>rosids</taxon>
        <taxon>fabids</taxon>
        <taxon>Malpighiales</taxon>
        <taxon>Rhizophoraceae</taxon>
        <taxon>Rhizophora</taxon>
    </lineage>
</organism>
<keyword evidence="1" id="KW-1133">Transmembrane helix</keyword>
<evidence type="ECO:0000313" key="2">
    <source>
        <dbReference type="EMBL" id="MBX39288.1"/>
    </source>
</evidence>
<reference evidence="2" key="1">
    <citation type="submission" date="2018-02" db="EMBL/GenBank/DDBJ databases">
        <title>Rhizophora mucronata_Transcriptome.</title>
        <authorList>
            <person name="Meera S.P."/>
            <person name="Sreeshan A."/>
            <person name="Augustine A."/>
        </authorList>
    </citation>
    <scope>NUCLEOTIDE SEQUENCE</scope>
    <source>
        <tissue evidence="2">Leaf</tissue>
    </source>
</reference>